<dbReference type="Proteomes" id="UP000245609">
    <property type="component" value="Unassembled WGS sequence"/>
</dbReference>
<evidence type="ECO:0000256" key="2">
    <source>
        <dbReference type="ARBA" id="ARBA00011022"/>
    </source>
</evidence>
<keyword evidence="8" id="KW-1185">Reference proteome</keyword>
<evidence type="ECO:0000256" key="3">
    <source>
        <dbReference type="ARBA" id="ARBA00021321"/>
    </source>
</evidence>
<dbReference type="GO" id="GO:0000462">
    <property type="term" value="P:maturation of SSU-rRNA from tricistronic rRNA transcript (SSU-rRNA, 5.8S rRNA, LSU-rRNA)"/>
    <property type="evidence" value="ECO:0007669"/>
    <property type="project" value="InterPro"/>
</dbReference>
<dbReference type="EMBL" id="MBFS01000284">
    <property type="protein sequence ID" value="PVV03053.1"/>
    <property type="molecule type" value="Genomic_DNA"/>
</dbReference>
<sequence length="247" mass="28041">MPKVKRTKTKFHSSALSASSVNTPEGRDLHLLLNYGRKPKDASSLSSKTEKLVPNKQEKDKWAKAARLVARLGNPEAKDISSAPVLLENKPKNKVANNKIKKRIEIEDQLSGLSKQERIKQKKAMWLKDVITSNKKLNTEMKNLTKKNTKKEKPGFKLNDINSVLGEIISNSSIEKTKTKSKSKNQNLEKKERLNPKYLESIKGKKSLKQKNKAYGNEIIRFGKVLNNTEFKSNPLKTIKEHLQNSL</sequence>
<keyword evidence="4" id="KW-0539">Nucleus</keyword>
<dbReference type="GO" id="GO:0030688">
    <property type="term" value="C:preribosome, small subunit precursor"/>
    <property type="evidence" value="ECO:0007669"/>
    <property type="project" value="InterPro"/>
</dbReference>
<evidence type="ECO:0000313" key="6">
    <source>
        <dbReference type="EMBL" id="PVV03051.1"/>
    </source>
</evidence>
<organism evidence="7 8">
    <name type="scientific">Smittium megazygosporum</name>
    <dbReference type="NCBI Taxonomy" id="133381"/>
    <lineage>
        <taxon>Eukaryota</taxon>
        <taxon>Fungi</taxon>
        <taxon>Fungi incertae sedis</taxon>
        <taxon>Zoopagomycota</taxon>
        <taxon>Kickxellomycotina</taxon>
        <taxon>Harpellomycetes</taxon>
        <taxon>Harpellales</taxon>
        <taxon>Legeriomycetaceae</taxon>
        <taxon>Smittium</taxon>
    </lineage>
</organism>
<dbReference type="InterPro" id="IPR028160">
    <property type="entry name" value="Slx9-like"/>
</dbReference>
<dbReference type="EMBL" id="MBFS01000284">
    <property type="protein sequence ID" value="PVV03051.1"/>
    <property type="molecule type" value="Genomic_DNA"/>
</dbReference>
<comment type="similarity">
    <text evidence="2">Belongs to the SLX9 family.</text>
</comment>
<dbReference type="AlphaFoldDB" id="A0A2T9ZEM3"/>
<feature type="compositionally biased region" description="Basic residues" evidence="5">
    <location>
        <begin position="1"/>
        <end position="11"/>
    </location>
</feature>
<evidence type="ECO:0000256" key="5">
    <source>
        <dbReference type="SAM" id="MobiDB-lite"/>
    </source>
</evidence>
<name>A0A2T9ZEM3_9FUNG</name>
<feature type="region of interest" description="Disordered" evidence="5">
    <location>
        <begin position="37"/>
        <end position="60"/>
    </location>
</feature>
<proteinExistence type="inferred from homology"/>
<dbReference type="GO" id="GO:0005730">
    <property type="term" value="C:nucleolus"/>
    <property type="evidence" value="ECO:0007669"/>
    <property type="project" value="UniProtKB-SubCell"/>
</dbReference>
<feature type="compositionally biased region" description="Basic and acidic residues" evidence="5">
    <location>
        <begin position="48"/>
        <end position="60"/>
    </location>
</feature>
<reference evidence="7 8" key="1">
    <citation type="journal article" date="2018" name="MBio">
        <title>Comparative Genomics Reveals the Core Gene Toolbox for the Fungus-Insect Symbiosis.</title>
        <authorList>
            <person name="Wang Y."/>
            <person name="Stata M."/>
            <person name="Wang W."/>
            <person name="Stajich J.E."/>
            <person name="White M.M."/>
            <person name="Moncalvo J.M."/>
        </authorList>
    </citation>
    <scope>NUCLEOTIDE SEQUENCE [LARGE SCALE GENOMIC DNA]</scope>
    <source>
        <strain evidence="7 8">SC-DP-2</strain>
    </source>
</reference>
<evidence type="ECO:0000313" key="8">
    <source>
        <dbReference type="Proteomes" id="UP000245609"/>
    </source>
</evidence>
<comment type="caution">
    <text evidence="7">The sequence shown here is derived from an EMBL/GenBank/DDBJ whole genome shotgun (WGS) entry which is preliminary data.</text>
</comment>
<gene>
    <name evidence="6" type="ORF">BB560_002481</name>
    <name evidence="7" type="ORF">BB560_002483</name>
</gene>
<feature type="region of interest" description="Disordered" evidence="5">
    <location>
        <begin position="1"/>
        <end position="23"/>
    </location>
</feature>
<dbReference type="Pfam" id="PF15341">
    <property type="entry name" value="SLX9"/>
    <property type="match status" value="1"/>
</dbReference>
<comment type="subcellular location">
    <subcellularLocation>
        <location evidence="1">Nucleus</location>
        <location evidence="1">Nucleolus</location>
    </subcellularLocation>
</comment>
<dbReference type="STRING" id="133381.A0A2T9ZEM3"/>
<evidence type="ECO:0000256" key="1">
    <source>
        <dbReference type="ARBA" id="ARBA00004604"/>
    </source>
</evidence>
<dbReference type="OrthoDB" id="18703at2759"/>
<accession>A0A2T9ZEM3</accession>
<evidence type="ECO:0000256" key="4">
    <source>
        <dbReference type="ARBA" id="ARBA00023242"/>
    </source>
</evidence>
<evidence type="ECO:0000313" key="7">
    <source>
        <dbReference type="EMBL" id="PVV03053.1"/>
    </source>
</evidence>
<protein>
    <recommendedName>
        <fullName evidence="3">Ribosome biogenesis protein SLX9</fullName>
    </recommendedName>
</protein>
<feature type="compositionally biased region" description="Polar residues" evidence="5">
    <location>
        <begin position="12"/>
        <end position="23"/>
    </location>
</feature>
<dbReference type="GO" id="GO:0030686">
    <property type="term" value="C:90S preribosome"/>
    <property type="evidence" value="ECO:0007669"/>
    <property type="project" value="InterPro"/>
</dbReference>